<keyword evidence="1" id="KW-0175">Coiled coil</keyword>
<gene>
    <name evidence="2" type="ORF">P171DRAFT_441735</name>
</gene>
<evidence type="ECO:0000313" key="2">
    <source>
        <dbReference type="EMBL" id="KAF2447833.1"/>
    </source>
</evidence>
<evidence type="ECO:0000313" key="3">
    <source>
        <dbReference type="Proteomes" id="UP000799764"/>
    </source>
</evidence>
<feature type="coiled-coil region" evidence="1">
    <location>
        <begin position="234"/>
        <end position="276"/>
    </location>
</feature>
<dbReference type="Proteomes" id="UP000799764">
    <property type="component" value="Unassembled WGS sequence"/>
</dbReference>
<reference evidence="2" key="1">
    <citation type="journal article" date="2020" name="Stud. Mycol.">
        <title>101 Dothideomycetes genomes: a test case for predicting lifestyles and emergence of pathogens.</title>
        <authorList>
            <person name="Haridas S."/>
            <person name="Albert R."/>
            <person name="Binder M."/>
            <person name="Bloem J."/>
            <person name="Labutti K."/>
            <person name="Salamov A."/>
            <person name="Andreopoulos B."/>
            <person name="Baker S."/>
            <person name="Barry K."/>
            <person name="Bills G."/>
            <person name="Bluhm B."/>
            <person name="Cannon C."/>
            <person name="Castanera R."/>
            <person name="Culley D."/>
            <person name="Daum C."/>
            <person name="Ezra D."/>
            <person name="Gonzalez J."/>
            <person name="Henrissat B."/>
            <person name="Kuo A."/>
            <person name="Liang C."/>
            <person name="Lipzen A."/>
            <person name="Lutzoni F."/>
            <person name="Magnuson J."/>
            <person name="Mondo S."/>
            <person name="Nolan M."/>
            <person name="Ohm R."/>
            <person name="Pangilinan J."/>
            <person name="Park H.-J."/>
            <person name="Ramirez L."/>
            <person name="Alfaro M."/>
            <person name="Sun H."/>
            <person name="Tritt A."/>
            <person name="Yoshinaga Y."/>
            <person name="Zwiers L.-H."/>
            <person name="Turgeon B."/>
            <person name="Goodwin S."/>
            <person name="Spatafora J."/>
            <person name="Crous P."/>
            <person name="Grigoriev I."/>
        </authorList>
    </citation>
    <scope>NUCLEOTIDE SEQUENCE</scope>
    <source>
        <strain evidence="2">CBS 690.94</strain>
    </source>
</reference>
<keyword evidence="3" id="KW-1185">Reference proteome</keyword>
<dbReference type="OrthoDB" id="10453908at2759"/>
<organism evidence="2 3">
    <name type="scientific">Karstenula rhodostoma CBS 690.94</name>
    <dbReference type="NCBI Taxonomy" id="1392251"/>
    <lineage>
        <taxon>Eukaryota</taxon>
        <taxon>Fungi</taxon>
        <taxon>Dikarya</taxon>
        <taxon>Ascomycota</taxon>
        <taxon>Pezizomycotina</taxon>
        <taxon>Dothideomycetes</taxon>
        <taxon>Pleosporomycetidae</taxon>
        <taxon>Pleosporales</taxon>
        <taxon>Massarineae</taxon>
        <taxon>Didymosphaeriaceae</taxon>
        <taxon>Karstenula</taxon>
    </lineage>
</organism>
<dbReference type="AlphaFoldDB" id="A0A9P4UFT2"/>
<evidence type="ECO:0000256" key="1">
    <source>
        <dbReference type="SAM" id="Coils"/>
    </source>
</evidence>
<name>A0A9P4UFT2_9PLEO</name>
<accession>A0A9P4UFT2</accession>
<proteinExistence type="predicted"/>
<dbReference type="EMBL" id="MU001496">
    <property type="protein sequence ID" value="KAF2447833.1"/>
    <property type="molecule type" value="Genomic_DNA"/>
</dbReference>
<sequence>MPISLLSQSIQAARASGTSITTEDQPVPYPVPYPAAAPSQQVHFTEAETLNRLERAGNHATSSPIPNSRRFPSTVILTLDDPERPCYGCVRTPSGLCLPQDNMAGYYFERTRGLGREDMRPTRAIDVPRFHQNLSIWQGPFPAKVEEEEFDPNKFYTRPLVRKNVPITGLQWLEHWKNELEFALQAMELDRHIEDLERPQIIEQDHDAEMFRKYTDGWEKGKGGDWVRRDYQAEEDLRLEKEAYDRETEELKRIYEEQEEDRKRREREKADEEEYRAWEEGVKEFQDEFDVLADAFLGKQDMGVAKGGRGSKGVKRSSKQCRVRVYHGAAKGACKGIRACG</sequence>
<protein>
    <submittedName>
        <fullName evidence="2">Uncharacterized protein</fullName>
    </submittedName>
</protein>
<comment type="caution">
    <text evidence="2">The sequence shown here is derived from an EMBL/GenBank/DDBJ whole genome shotgun (WGS) entry which is preliminary data.</text>
</comment>